<dbReference type="AlphaFoldDB" id="A0A8X6RBN4"/>
<name>A0A8X6RBN4_TRICX</name>
<dbReference type="Proteomes" id="UP000887159">
    <property type="component" value="Unassembled WGS sequence"/>
</dbReference>
<proteinExistence type="predicted"/>
<reference evidence="1" key="1">
    <citation type="submission" date="2020-08" db="EMBL/GenBank/DDBJ databases">
        <title>Multicomponent nature underlies the extraordinary mechanical properties of spider dragline silk.</title>
        <authorList>
            <person name="Kono N."/>
            <person name="Nakamura H."/>
            <person name="Mori M."/>
            <person name="Yoshida Y."/>
            <person name="Ohtoshi R."/>
            <person name="Malay A.D."/>
            <person name="Moran D.A.P."/>
            <person name="Tomita M."/>
            <person name="Numata K."/>
            <person name="Arakawa K."/>
        </authorList>
    </citation>
    <scope>NUCLEOTIDE SEQUENCE</scope>
</reference>
<organism evidence="1 2">
    <name type="scientific">Trichonephila clavipes</name>
    <name type="common">Golden silk orbweaver</name>
    <name type="synonym">Nephila clavipes</name>
    <dbReference type="NCBI Taxonomy" id="2585209"/>
    <lineage>
        <taxon>Eukaryota</taxon>
        <taxon>Metazoa</taxon>
        <taxon>Ecdysozoa</taxon>
        <taxon>Arthropoda</taxon>
        <taxon>Chelicerata</taxon>
        <taxon>Arachnida</taxon>
        <taxon>Araneae</taxon>
        <taxon>Araneomorphae</taxon>
        <taxon>Entelegynae</taxon>
        <taxon>Araneoidea</taxon>
        <taxon>Nephilidae</taxon>
        <taxon>Trichonephila</taxon>
    </lineage>
</organism>
<dbReference type="EMBL" id="BMAU01021135">
    <property type="protein sequence ID" value="GFX91685.1"/>
    <property type="molecule type" value="Genomic_DNA"/>
</dbReference>
<gene>
    <name evidence="1" type="ORF">TNCV_3682711</name>
</gene>
<evidence type="ECO:0000313" key="2">
    <source>
        <dbReference type="Proteomes" id="UP000887159"/>
    </source>
</evidence>
<comment type="caution">
    <text evidence="1">The sequence shown here is derived from an EMBL/GenBank/DDBJ whole genome shotgun (WGS) entry which is preliminary data.</text>
</comment>
<evidence type="ECO:0000313" key="1">
    <source>
        <dbReference type="EMBL" id="GFX91685.1"/>
    </source>
</evidence>
<keyword evidence="2" id="KW-1185">Reference proteome</keyword>
<sequence>MFQSLRRQLWENGSFIASADGRGRSRTVRQTPPGEVILGQVDETPGTSTRQYVVYMSVNQPFGELNCCTVGECNF</sequence>
<protein>
    <submittedName>
        <fullName evidence="1">Uncharacterized protein</fullName>
    </submittedName>
</protein>
<accession>A0A8X6RBN4</accession>